<evidence type="ECO:0000313" key="2">
    <source>
        <dbReference type="Proteomes" id="UP000606044"/>
    </source>
</evidence>
<accession>A0A917FET3</accession>
<name>A0A917FET3_9HYPH</name>
<organism evidence="1 2">
    <name type="scientific">Azorhizobium oxalatiphilum</name>
    <dbReference type="NCBI Taxonomy" id="980631"/>
    <lineage>
        <taxon>Bacteria</taxon>
        <taxon>Pseudomonadati</taxon>
        <taxon>Pseudomonadota</taxon>
        <taxon>Alphaproteobacteria</taxon>
        <taxon>Hyphomicrobiales</taxon>
        <taxon>Xanthobacteraceae</taxon>
        <taxon>Azorhizobium</taxon>
    </lineage>
</organism>
<evidence type="ECO:0008006" key="3">
    <source>
        <dbReference type="Google" id="ProtNLM"/>
    </source>
</evidence>
<reference evidence="1" key="1">
    <citation type="journal article" date="2014" name="Int. J. Syst. Evol. Microbiol.">
        <title>Complete genome sequence of Corynebacterium casei LMG S-19264T (=DSM 44701T), isolated from a smear-ripened cheese.</title>
        <authorList>
            <consortium name="US DOE Joint Genome Institute (JGI-PGF)"/>
            <person name="Walter F."/>
            <person name="Albersmeier A."/>
            <person name="Kalinowski J."/>
            <person name="Ruckert C."/>
        </authorList>
    </citation>
    <scope>NUCLEOTIDE SEQUENCE</scope>
    <source>
        <strain evidence="1">CCM 7897</strain>
    </source>
</reference>
<dbReference type="AlphaFoldDB" id="A0A917FET3"/>
<dbReference type="EMBL" id="BMCT01000006">
    <property type="protein sequence ID" value="GGF76706.1"/>
    <property type="molecule type" value="Genomic_DNA"/>
</dbReference>
<dbReference type="Proteomes" id="UP000606044">
    <property type="component" value="Unassembled WGS sequence"/>
</dbReference>
<reference evidence="1" key="2">
    <citation type="submission" date="2020-09" db="EMBL/GenBank/DDBJ databases">
        <authorList>
            <person name="Sun Q."/>
            <person name="Sedlacek I."/>
        </authorList>
    </citation>
    <scope>NUCLEOTIDE SEQUENCE</scope>
    <source>
        <strain evidence="1">CCM 7897</strain>
    </source>
</reference>
<dbReference type="SUPFAM" id="SSF47336">
    <property type="entry name" value="ACP-like"/>
    <property type="match status" value="1"/>
</dbReference>
<evidence type="ECO:0000313" key="1">
    <source>
        <dbReference type="EMBL" id="GGF76706.1"/>
    </source>
</evidence>
<dbReference type="InterPro" id="IPR036736">
    <property type="entry name" value="ACP-like_sf"/>
</dbReference>
<proteinExistence type="predicted"/>
<keyword evidence="2" id="KW-1185">Reference proteome</keyword>
<gene>
    <name evidence="1" type="ORF">GCM10007301_40730</name>
</gene>
<comment type="caution">
    <text evidence="1">The sequence shown here is derived from an EMBL/GenBank/DDBJ whole genome shotgun (WGS) entry which is preliminary data.</text>
</comment>
<sequence length="124" mass="13939">MRRFQIGAGALMRGAEDVKNWMNMFRWIVKLIRDDYGIPEDQLTRNAAIEEDLGLQAEQLEQVMDALSEAFKIRFPEGALNELVRLEELCLLASWLAGFYKQPPFLADSFAAEAMAMNPGAGQG</sequence>
<dbReference type="Gene3D" id="1.10.1200.10">
    <property type="entry name" value="ACP-like"/>
    <property type="match status" value="1"/>
</dbReference>
<protein>
    <recommendedName>
        <fullName evidence="3">Acyl carrier protein</fullName>
    </recommendedName>
</protein>